<evidence type="ECO:0000256" key="3">
    <source>
        <dbReference type="ARBA" id="ARBA00022741"/>
    </source>
</evidence>
<reference evidence="6 7" key="1">
    <citation type="submission" date="2023-06" db="EMBL/GenBank/DDBJ databases">
        <title>Sporosarcina sp. nov., isolated from Korean traditional fermented seafood 'Jeotgal'.</title>
        <authorList>
            <person name="Yang A.-I."/>
            <person name="Shin N.-R."/>
        </authorList>
    </citation>
    <scope>NUCLEOTIDE SEQUENCE [LARGE SCALE GENOMIC DNA]</scope>
    <source>
        <strain evidence="6 7">KCTC3840</strain>
    </source>
</reference>
<protein>
    <submittedName>
        <fullName evidence="6">ATP-binding cassette domain-containing protein</fullName>
    </submittedName>
</protein>
<dbReference type="InterPro" id="IPR050319">
    <property type="entry name" value="ABC_transp_ATP-bind"/>
</dbReference>
<dbReference type="PANTHER" id="PTHR43776">
    <property type="entry name" value="TRANSPORT ATP-BINDING PROTEIN"/>
    <property type="match status" value="1"/>
</dbReference>
<dbReference type="PANTHER" id="PTHR43776:SF7">
    <property type="entry name" value="D,D-DIPEPTIDE TRANSPORT ATP-BINDING PROTEIN DDPF-RELATED"/>
    <property type="match status" value="1"/>
</dbReference>
<dbReference type="PROSITE" id="PS50893">
    <property type="entry name" value="ABC_TRANSPORTER_2"/>
    <property type="match status" value="1"/>
</dbReference>
<sequence length="200" mass="22529">MLKVEGLSYRHTGRPWLFRNITLNIAPGEIIGLYGKSGSGKTTLAQVIANYLKPDEGTVRMDQQKLNSTRPFPVQLVWQHPEKAINPKWKMKKVLSEAGDVDPQILDALGIASSWMTRYPSELSGGELQRFCVARALGPHTHYLIADEMTTMLDAITQAQIWHTILDLAKKRSIGVLVISHDQQLLERLCDCVIDFNQLH</sequence>
<evidence type="ECO:0000256" key="2">
    <source>
        <dbReference type="ARBA" id="ARBA00022448"/>
    </source>
</evidence>
<comment type="similarity">
    <text evidence="1">Belongs to the ABC transporter superfamily.</text>
</comment>
<evidence type="ECO:0000256" key="4">
    <source>
        <dbReference type="ARBA" id="ARBA00022840"/>
    </source>
</evidence>
<dbReference type="Proteomes" id="UP001280629">
    <property type="component" value="Unassembled WGS sequence"/>
</dbReference>
<keyword evidence="7" id="KW-1185">Reference proteome</keyword>
<evidence type="ECO:0000256" key="1">
    <source>
        <dbReference type="ARBA" id="ARBA00005417"/>
    </source>
</evidence>
<evidence type="ECO:0000259" key="5">
    <source>
        <dbReference type="PROSITE" id="PS50893"/>
    </source>
</evidence>
<keyword evidence="3" id="KW-0547">Nucleotide-binding</keyword>
<evidence type="ECO:0000313" key="7">
    <source>
        <dbReference type="Proteomes" id="UP001280629"/>
    </source>
</evidence>
<dbReference type="SUPFAM" id="SSF52540">
    <property type="entry name" value="P-loop containing nucleoside triphosphate hydrolases"/>
    <property type="match status" value="1"/>
</dbReference>
<organism evidence="6 7">
    <name type="scientific">Sporosarcina aquimarina</name>
    <dbReference type="NCBI Taxonomy" id="114975"/>
    <lineage>
        <taxon>Bacteria</taxon>
        <taxon>Bacillati</taxon>
        <taxon>Bacillota</taxon>
        <taxon>Bacilli</taxon>
        <taxon>Bacillales</taxon>
        <taxon>Caryophanaceae</taxon>
        <taxon>Sporosarcina</taxon>
    </lineage>
</organism>
<dbReference type="InterPro" id="IPR017871">
    <property type="entry name" value="ABC_transporter-like_CS"/>
</dbReference>
<dbReference type="InterPro" id="IPR003593">
    <property type="entry name" value="AAA+_ATPase"/>
</dbReference>
<dbReference type="GO" id="GO:0005524">
    <property type="term" value="F:ATP binding"/>
    <property type="evidence" value="ECO:0007669"/>
    <property type="project" value="UniProtKB-KW"/>
</dbReference>
<feature type="domain" description="ABC transporter" evidence="5">
    <location>
        <begin position="2"/>
        <end position="199"/>
    </location>
</feature>
<proteinExistence type="inferred from homology"/>
<dbReference type="InterPro" id="IPR003439">
    <property type="entry name" value="ABC_transporter-like_ATP-bd"/>
</dbReference>
<gene>
    <name evidence="6" type="ORF">QT716_00070</name>
</gene>
<dbReference type="EMBL" id="JAUBDH010000001">
    <property type="protein sequence ID" value="MDW0108435.1"/>
    <property type="molecule type" value="Genomic_DNA"/>
</dbReference>
<comment type="caution">
    <text evidence="6">The sequence shown here is derived from an EMBL/GenBank/DDBJ whole genome shotgun (WGS) entry which is preliminary data.</text>
</comment>
<dbReference type="RefSeq" id="WP_317933624.1">
    <property type="nucleotide sequence ID" value="NZ_JAUBDH010000001.1"/>
</dbReference>
<keyword evidence="2" id="KW-0813">Transport</keyword>
<keyword evidence="4 6" id="KW-0067">ATP-binding</keyword>
<dbReference type="PRINTS" id="PR00364">
    <property type="entry name" value="DISEASERSIST"/>
</dbReference>
<dbReference type="Pfam" id="PF00005">
    <property type="entry name" value="ABC_tran"/>
    <property type="match status" value="1"/>
</dbReference>
<dbReference type="SMART" id="SM00382">
    <property type="entry name" value="AAA"/>
    <property type="match status" value="1"/>
</dbReference>
<name>A0ABU4FUL9_9BACL</name>
<dbReference type="PROSITE" id="PS00211">
    <property type="entry name" value="ABC_TRANSPORTER_1"/>
    <property type="match status" value="1"/>
</dbReference>
<dbReference type="InterPro" id="IPR027417">
    <property type="entry name" value="P-loop_NTPase"/>
</dbReference>
<evidence type="ECO:0000313" key="6">
    <source>
        <dbReference type="EMBL" id="MDW0108435.1"/>
    </source>
</evidence>
<accession>A0ABU4FUL9</accession>
<dbReference type="Gene3D" id="3.40.50.300">
    <property type="entry name" value="P-loop containing nucleotide triphosphate hydrolases"/>
    <property type="match status" value="1"/>
</dbReference>